<dbReference type="Proteomes" id="UP000075243">
    <property type="component" value="Unassembled WGS sequence"/>
</dbReference>
<dbReference type="EMBL" id="KQ484192">
    <property type="protein sequence ID" value="KYP36605.1"/>
    <property type="molecule type" value="Genomic_DNA"/>
</dbReference>
<dbReference type="Gramene" id="C.cajan_40792.t">
    <property type="protein sequence ID" value="C.cajan_40792.t.cds1"/>
    <property type="gene ID" value="C.cajan_40792"/>
</dbReference>
<dbReference type="Pfam" id="PF14223">
    <property type="entry name" value="Retrotran_gag_2"/>
    <property type="match status" value="1"/>
</dbReference>
<evidence type="ECO:0008006" key="3">
    <source>
        <dbReference type="Google" id="ProtNLM"/>
    </source>
</evidence>
<dbReference type="AlphaFoldDB" id="A0A151R2C3"/>
<gene>
    <name evidence="1" type="ORF">KK1_042263</name>
</gene>
<proteinExistence type="predicted"/>
<sequence>MANNNLLYGEGESIHRPPVFNGENYVYWKIRMRIFIEAIDIAVWDAIENGPYIPMIKDSDGKREKHWSEWSDDEKKRAQYDYRAKNIITFALSIDEFFRISQCKSAKEMWDTLQVTHEGTSDVKRSRKHTLIREYELLRMNHGESISYTLDNHLVDLGREFEEELNLKVLQCLDRSWQAIRLLQ</sequence>
<evidence type="ECO:0000313" key="2">
    <source>
        <dbReference type="Proteomes" id="UP000075243"/>
    </source>
</evidence>
<evidence type="ECO:0000313" key="1">
    <source>
        <dbReference type="EMBL" id="KYP36605.1"/>
    </source>
</evidence>
<protein>
    <recommendedName>
        <fullName evidence="3">DUF4219 domain-containing protein</fullName>
    </recommendedName>
</protein>
<name>A0A151R2C3_CAJCA</name>
<dbReference type="STRING" id="3821.A0A151R2C3"/>
<dbReference type="PANTHER" id="PTHR34676">
    <property type="entry name" value="DUF4219 DOMAIN-CONTAINING PROTEIN-RELATED"/>
    <property type="match status" value="1"/>
</dbReference>
<organism evidence="1 2">
    <name type="scientific">Cajanus cajan</name>
    <name type="common">Pigeon pea</name>
    <name type="synonym">Cajanus indicus</name>
    <dbReference type="NCBI Taxonomy" id="3821"/>
    <lineage>
        <taxon>Eukaryota</taxon>
        <taxon>Viridiplantae</taxon>
        <taxon>Streptophyta</taxon>
        <taxon>Embryophyta</taxon>
        <taxon>Tracheophyta</taxon>
        <taxon>Spermatophyta</taxon>
        <taxon>Magnoliopsida</taxon>
        <taxon>eudicotyledons</taxon>
        <taxon>Gunneridae</taxon>
        <taxon>Pentapetalae</taxon>
        <taxon>rosids</taxon>
        <taxon>fabids</taxon>
        <taxon>Fabales</taxon>
        <taxon>Fabaceae</taxon>
        <taxon>Papilionoideae</taxon>
        <taxon>50 kb inversion clade</taxon>
        <taxon>NPAAA clade</taxon>
        <taxon>indigoferoid/millettioid clade</taxon>
        <taxon>Phaseoleae</taxon>
        <taxon>Cajanus</taxon>
    </lineage>
</organism>
<dbReference type="PANTHER" id="PTHR34676:SF17">
    <property type="entry name" value="OS06G0684500 PROTEIN"/>
    <property type="match status" value="1"/>
</dbReference>
<keyword evidence="2" id="KW-1185">Reference proteome</keyword>
<accession>A0A151R2C3</accession>
<reference evidence="1" key="1">
    <citation type="journal article" date="2012" name="Nat. Biotechnol.">
        <title>Draft genome sequence of pigeonpea (Cajanus cajan), an orphan legume crop of resource-poor farmers.</title>
        <authorList>
            <person name="Varshney R.K."/>
            <person name="Chen W."/>
            <person name="Li Y."/>
            <person name="Bharti A.K."/>
            <person name="Saxena R.K."/>
            <person name="Schlueter J.A."/>
            <person name="Donoghue M.T."/>
            <person name="Azam S."/>
            <person name="Fan G."/>
            <person name="Whaley A.M."/>
            <person name="Farmer A.D."/>
            <person name="Sheridan J."/>
            <person name="Iwata A."/>
            <person name="Tuteja R."/>
            <person name="Penmetsa R.V."/>
            <person name="Wu W."/>
            <person name="Upadhyaya H.D."/>
            <person name="Yang S.P."/>
            <person name="Shah T."/>
            <person name="Saxena K.B."/>
            <person name="Michael T."/>
            <person name="McCombie W.R."/>
            <person name="Yang B."/>
            <person name="Zhang G."/>
            <person name="Yang H."/>
            <person name="Wang J."/>
            <person name="Spillane C."/>
            <person name="Cook D.R."/>
            <person name="May G.D."/>
            <person name="Xu X."/>
            <person name="Jackson S.A."/>
        </authorList>
    </citation>
    <scope>NUCLEOTIDE SEQUENCE [LARGE SCALE GENOMIC DNA]</scope>
</reference>
<dbReference type="OMA" id="HYENFIM"/>